<comment type="caution">
    <text evidence="5">The sequence shown here is derived from an EMBL/GenBank/DDBJ whole genome shotgun (WGS) entry which is preliminary data.</text>
</comment>
<keyword evidence="3" id="KW-0808">Transferase</keyword>
<keyword evidence="6" id="KW-1185">Reference proteome</keyword>
<evidence type="ECO:0000313" key="5">
    <source>
        <dbReference type="EMBL" id="GAA4483164.1"/>
    </source>
</evidence>
<sequence>MSARVTALHGRTTVVVSTRNRPAVLLHTLREMRRLRPSPPIIVVDMASSDATAQVVRAVNDFGSGGPVIEWTGLEHNRGAVARNLGVECASTPFVAFCDDNTWWQADSLAHGEHLFDLHPSVGVLAARTVMFPGGGTDPVCERMSNSPLGRQPGLPGPSVLGFLVSSVLVRRTAFLAAGGFNDVLRFPGEEEMLALDLYRHGWDLCYVPDLVAFHLQSRVGAARRRREVRNRILTALMRRSAGRCSELVGHLAVDTLRDPRNLTVWASLLCHAPAALWQRAPVTPDLEATVRLLDVERGPARNRHPS</sequence>
<proteinExistence type="inferred from homology"/>
<dbReference type="Pfam" id="PF00535">
    <property type="entry name" value="Glycos_transf_2"/>
    <property type="match status" value="1"/>
</dbReference>
<reference evidence="6" key="1">
    <citation type="journal article" date="2019" name="Int. J. Syst. Evol. Microbiol.">
        <title>The Global Catalogue of Microorganisms (GCM) 10K type strain sequencing project: providing services to taxonomists for standard genome sequencing and annotation.</title>
        <authorList>
            <consortium name="The Broad Institute Genomics Platform"/>
            <consortium name="The Broad Institute Genome Sequencing Center for Infectious Disease"/>
            <person name="Wu L."/>
            <person name="Ma J."/>
        </authorList>
    </citation>
    <scope>NUCLEOTIDE SEQUENCE [LARGE SCALE GENOMIC DNA]</scope>
    <source>
        <strain evidence="6">JCM 32206</strain>
    </source>
</reference>
<dbReference type="InterPro" id="IPR001173">
    <property type="entry name" value="Glyco_trans_2-like"/>
</dbReference>
<protein>
    <submittedName>
        <fullName evidence="5">Glycosyltransferase</fullName>
    </submittedName>
</protein>
<dbReference type="InterPro" id="IPR050834">
    <property type="entry name" value="Glycosyltransf_2"/>
</dbReference>
<dbReference type="Gene3D" id="3.90.550.10">
    <property type="entry name" value="Spore Coat Polysaccharide Biosynthesis Protein SpsA, Chain A"/>
    <property type="match status" value="1"/>
</dbReference>
<gene>
    <name evidence="5" type="ORF">GCM10023094_34360</name>
</gene>
<feature type="domain" description="Glycosyltransferase 2-like" evidence="4">
    <location>
        <begin position="13"/>
        <end position="154"/>
    </location>
</feature>
<evidence type="ECO:0000256" key="3">
    <source>
        <dbReference type="ARBA" id="ARBA00022679"/>
    </source>
</evidence>
<comment type="similarity">
    <text evidence="1">Belongs to the glycosyltransferase 2 family.</text>
</comment>
<dbReference type="PANTHER" id="PTHR43685">
    <property type="entry name" value="GLYCOSYLTRANSFERASE"/>
    <property type="match status" value="1"/>
</dbReference>
<dbReference type="Proteomes" id="UP001501183">
    <property type="component" value="Unassembled WGS sequence"/>
</dbReference>
<dbReference type="PANTHER" id="PTHR43685:SF5">
    <property type="entry name" value="GLYCOSYLTRANSFERASE EPSE-RELATED"/>
    <property type="match status" value="1"/>
</dbReference>
<evidence type="ECO:0000259" key="4">
    <source>
        <dbReference type="Pfam" id="PF00535"/>
    </source>
</evidence>
<organism evidence="5 6">
    <name type="scientific">Rhodococcus olei</name>
    <dbReference type="NCBI Taxonomy" id="2161675"/>
    <lineage>
        <taxon>Bacteria</taxon>
        <taxon>Bacillati</taxon>
        <taxon>Actinomycetota</taxon>
        <taxon>Actinomycetes</taxon>
        <taxon>Mycobacteriales</taxon>
        <taxon>Nocardiaceae</taxon>
        <taxon>Rhodococcus</taxon>
    </lineage>
</organism>
<evidence type="ECO:0000256" key="2">
    <source>
        <dbReference type="ARBA" id="ARBA00022676"/>
    </source>
</evidence>
<accession>A0ABP8P9R9</accession>
<keyword evidence="2" id="KW-0328">Glycosyltransferase</keyword>
<dbReference type="InterPro" id="IPR029044">
    <property type="entry name" value="Nucleotide-diphossugar_trans"/>
</dbReference>
<evidence type="ECO:0000256" key="1">
    <source>
        <dbReference type="ARBA" id="ARBA00006739"/>
    </source>
</evidence>
<dbReference type="EMBL" id="BAABFB010000051">
    <property type="protein sequence ID" value="GAA4483164.1"/>
    <property type="molecule type" value="Genomic_DNA"/>
</dbReference>
<name>A0ABP8P9R9_9NOCA</name>
<evidence type="ECO:0000313" key="6">
    <source>
        <dbReference type="Proteomes" id="UP001501183"/>
    </source>
</evidence>
<dbReference type="CDD" id="cd00761">
    <property type="entry name" value="Glyco_tranf_GTA_type"/>
    <property type="match status" value="1"/>
</dbReference>
<dbReference type="SUPFAM" id="SSF53448">
    <property type="entry name" value="Nucleotide-diphospho-sugar transferases"/>
    <property type="match status" value="1"/>
</dbReference>